<feature type="domain" description="SRCR" evidence="11">
    <location>
        <begin position="101"/>
        <end position="224"/>
    </location>
</feature>
<dbReference type="Proteomes" id="UP000018467">
    <property type="component" value="Unassembled WGS sequence"/>
</dbReference>
<keyword evidence="9" id="KW-0812">Transmembrane</keyword>
<evidence type="ECO:0000313" key="12">
    <source>
        <dbReference type="Ensembl" id="ENSAMXP00000042168.1"/>
    </source>
</evidence>
<feature type="transmembrane region" description="Helical" evidence="9">
    <location>
        <begin position="75"/>
        <end position="100"/>
    </location>
</feature>
<dbReference type="InterPro" id="IPR009003">
    <property type="entry name" value="Peptidase_S1_PA"/>
</dbReference>
<evidence type="ECO:0000313" key="13">
    <source>
        <dbReference type="Proteomes" id="UP000018467"/>
    </source>
</evidence>
<dbReference type="PROSITE" id="PS50240">
    <property type="entry name" value="TRYPSIN_DOM"/>
    <property type="match status" value="1"/>
</dbReference>
<dbReference type="Bgee" id="ENSAMXG00000043741">
    <property type="expression patterns" value="Expressed in head kidney and 7 other cell types or tissues"/>
</dbReference>
<dbReference type="SUPFAM" id="SSF56487">
    <property type="entry name" value="SRCR-like"/>
    <property type="match status" value="1"/>
</dbReference>
<keyword evidence="4" id="KW-1015">Disulfide bond</keyword>
<dbReference type="Pfam" id="PF00089">
    <property type="entry name" value="Trypsin"/>
    <property type="match status" value="1"/>
</dbReference>
<dbReference type="SMART" id="SM00020">
    <property type="entry name" value="Tryp_SPc"/>
    <property type="match status" value="1"/>
</dbReference>
<dbReference type="FunFam" id="2.40.10.10:FF:000003">
    <property type="entry name" value="Transmembrane serine protease 3"/>
    <property type="match status" value="1"/>
</dbReference>
<keyword evidence="9" id="KW-1133">Transmembrane helix</keyword>
<name>A0A3B1JIJ8_ASTMX</name>
<dbReference type="GO" id="GO:0006508">
    <property type="term" value="P:proteolysis"/>
    <property type="evidence" value="ECO:0007669"/>
    <property type="project" value="UniProtKB-KW"/>
</dbReference>
<dbReference type="Gene3D" id="3.10.250.10">
    <property type="entry name" value="SRCR-like domain"/>
    <property type="match status" value="1"/>
</dbReference>
<dbReference type="CTD" id="7113"/>
<keyword evidence="2 7" id="KW-0378">Hydrolase</keyword>
<reference evidence="13" key="1">
    <citation type="submission" date="2013-03" db="EMBL/GenBank/DDBJ databases">
        <authorList>
            <person name="Jeffery W."/>
            <person name="Warren W."/>
            <person name="Wilson R.K."/>
        </authorList>
    </citation>
    <scope>NUCLEOTIDE SEQUENCE</scope>
    <source>
        <strain evidence="13">female</strain>
    </source>
</reference>
<sequence length="470" mass="51039">MYSNTSHDNYGFQHEDERPPPYHPPPYAPNYSQGLYPTLPQYPTTPHVPINTHHTVTAGQPHPTATRKVAGRNQWFCIVPAIITILVVVGVAAVLVWYFAFQMCGTGQRCGENGLRDCSGGECFRLYGSNFQLLSFSAKDKTWKPVCSSRWDDNIGRRACQQMGYSRTDYVSSGEMKPGSGSSGGYMVLNTDYISGISSAESAHSYLTDSSTCQSNAVVTLKCVECGKSTVQTRIVGGEVVTSRTRWPWQVSLQSGGGHLCGGSIISSSWIVSAAHCFQSRPHPSQWTVFAGFLTRNEMRSSPGNSVSHIISHAGYDSRTNDNDIALMKLSTPLRLSSSVGPVCLPSAGLDFSAPRECYITGFGALFSQGPASNELREAKVTLINRSICNSRVVYNGQITDTMICAGKLEGGVDACQGDSGGPLVTQENSLWYLVGDTSWGQGCAVRNKPGVYGNVTFFLGWISEQMQKY</sequence>
<comment type="caution">
    <text evidence="6">Lacks conserved residue(s) required for the propagation of feature annotation.</text>
</comment>
<dbReference type="KEGG" id="amex:103040418"/>
<evidence type="ECO:0000256" key="7">
    <source>
        <dbReference type="RuleBase" id="RU363034"/>
    </source>
</evidence>
<dbReference type="InterPro" id="IPR033116">
    <property type="entry name" value="TRYPSIN_SER"/>
</dbReference>
<evidence type="ECO:0000256" key="9">
    <source>
        <dbReference type="SAM" id="Phobius"/>
    </source>
</evidence>
<evidence type="ECO:0000256" key="1">
    <source>
        <dbReference type="ARBA" id="ARBA00022670"/>
    </source>
</evidence>
<protein>
    <submittedName>
        <fullName evidence="12">Transmembrane serine protease 2</fullName>
    </submittedName>
</protein>
<keyword evidence="5" id="KW-0325">Glycoprotein</keyword>
<organism evidence="12 13">
    <name type="scientific">Astyanax mexicanus</name>
    <name type="common">Blind cave fish</name>
    <name type="synonym">Astyanax fasciatus mexicanus</name>
    <dbReference type="NCBI Taxonomy" id="7994"/>
    <lineage>
        <taxon>Eukaryota</taxon>
        <taxon>Metazoa</taxon>
        <taxon>Chordata</taxon>
        <taxon>Craniata</taxon>
        <taxon>Vertebrata</taxon>
        <taxon>Euteleostomi</taxon>
        <taxon>Actinopterygii</taxon>
        <taxon>Neopterygii</taxon>
        <taxon>Teleostei</taxon>
        <taxon>Ostariophysi</taxon>
        <taxon>Characiformes</taxon>
        <taxon>Characoidei</taxon>
        <taxon>Acestrorhamphidae</taxon>
        <taxon>Acestrorhamphinae</taxon>
        <taxon>Astyanax</taxon>
    </lineage>
</organism>
<dbReference type="Ensembl" id="ENSAMXT00000038372.1">
    <property type="protein sequence ID" value="ENSAMXP00000042168.1"/>
    <property type="gene ID" value="ENSAMXG00000043741.1"/>
</dbReference>
<dbReference type="RefSeq" id="XP_022536726.1">
    <property type="nucleotide sequence ID" value="XM_022681005.2"/>
</dbReference>
<proteinExistence type="predicted"/>
<dbReference type="Gene3D" id="2.40.10.10">
    <property type="entry name" value="Trypsin-like serine proteases"/>
    <property type="match status" value="1"/>
</dbReference>
<dbReference type="InterPro" id="IPR001254">
    <property type="entry name" value="Trypsin_dom"/>
</dbReference>
<dbReference type="PROSITE" id="PS00134">
    <property type="entry name" value="TRYPSIN_HIS"/>
    <property type="match status" value="1"/>
</dbReference>
<dbReference type="PROSITE" id="PS00135">
    <property type="entry name" value="TRYPSIN_SER"/>
    <property type="match status" value="1"/>
</dbReference>
<dbReference type="AlphaFoldDB" id="A0A3B1JIJ8"/>
<reference evidence="13" key="2">
    <citation type="journal article" date="2014" name="Nat. Commun.">
        <title>The cavefish genome reveals candidate genes for eye loss.</title>
        <authorList>
            <person name="McGaugh S.E."/>
            <person name="Gross J.B."/>
            <person name="Aken B."/>
            <person name="Blin M."/>
            <person name="Borowsky R."/>
            <person name="Chalopin D."/>
            <person name="Hinaux H."/>
            <person name="Jeffery W.R."/>
            <person name="Keene A."/>
            <person name="Ma L."/>
            <person name="Minx P."/>
            <person name="Murphy D."/>
            <person name="O'Quin K.E."/>
            <person name="Retaux S."/>
            <person name="Rohner N."/>
            <person name="Searle S.M."/>
            <person name="Stahl B.A."/>
            <person name="Tabin C."/>
            <person name="Volff J.N."/>
            <person name="Yoshizawa M."/>
            <person name="Warren W.C."/>
        </authorList>
    </citation>
    <scope>NUCLEOTIDE SEQUENCE [LARGE SCALE GENOMIC DNA]</scope>
    <source>
        <strain evidence="13">female</strain>
    </source>
</reference>
<feature type="region of interest" description="Disordered" evidence="8">
    <location>
        <begin position="1"/>
        <end position="27"/>
    </location>
</feature>
<dbReference type="InterPro" id="IPR001190">
    <property type="entry name" value="SRCR"/>
</dbReference>
<dbReference type="STRING" id="7994.ENSAMXP00000042168"/>
<dbReference type="InParanoid" id="A0A3B1JIJ8"/>
<evidence type="ECO:0000256" key="6">
    <source>
        <dbReference type="PROSITE-ProRule" id="PRU00196"/>
    </source>
</evidence>
<evidence type="ECO:0000256" key="5">
    <source>
        <dbReference type="ARBA" id="ARBA00023180"/>
    </source>
</evidence>
<keyword evidence="13" id="KW-1185">Reference proteome</keyword>
<dbReference type="SUPFAM" id="SSF50494">
    <property type="entry name" value="Trypsin-like serine proteases"/>
    <property type="match status" value="1"/>
</dbReference>
<evidence type="ECO:0000259" key="10">
    <source>
        <dbReference type="PROSITE" id="PS50240"/>
    </source>
</evidence>
<dbReference type="CDD" id="cd00190">
    <property type="entry name" value="Tryp_SPc"/>
    <property type="match status" value="1"/>
</dbReference>
<keyword evidence="9" id="KW-0472">Membrane</keyword>
<dbReference type="PANTHER" id="PTHR24252">
    <property type="entry name" value="ACROSIN-RELATED"/>
    <property type="match status" value="1"/>
</dbReference>
<evidence type="ECO:0000256" key="3">
    <source>
        <dbReference type="ARBA" id="ARBA00022825"/>
    </source>
</evidence>
<dbReference type="GO" id="GO:0016020">
    <property type="term" value="C:membrane"/>
    <property type="evidence" value="ECO:0007669"/>
    <property type="project" value="InterPro"/>
</dbReference>
<dbReference type="SMART" id="SM00202">
    <property type="entry name" value="SR"/>
    <property type="match status" value="1"/>
</dbReference>
<dbReference type="GO" id="GO:0004252">
    <property type="term" value="F:serine-type endopeptidase activity"/>
    <property type="evidence" value="ECO:0007669"/>
    <property type="project" value="InterPro"/>
</dbReference>
<dbReference type="GeneTree" id="ENSGT00940000155207"/>
<dbReference type="InterPro" id="IPR001314">
    <property type="entry name" value="Peptidase_S1A"/>
</dbReference>
<evidence type="ECO:0000256" key="8">
    <source>
        <dbReference type="SAM" id="MobiDB-lite"/>
    </source>
</evidence>
<keyword evidence="3 7" id="KW-0720">Serine protease</keyword>
<dbReference type="PROSITE" id="PS50287">
    <property type="entry name" value="SRCR_2"/>
    <property type="match status" value="1"/>
</dbReference>
<dbReference type="InterPro" id="IPR036772">
    <property type="entry name" value="SRCR-like_dom_sf"/>
</dbReference>
<evidence type="ECO:0000256" key="4">
    <source>
        <dbReference type="ARBA" id="ARBA00023157"/>
    </source>
</evidence>
<evidence type="ECO:0000259" key="11">
    <source>
        <dbReference type="PROSITE" id="PS50287"/>
    </source>
</evidence>
<dbReference type="PANTHER" id="PTHR24252:SF30">
    <property type="entry name" value="TRANSMEMBRANE SERINE PROTEASE 2"/>
    <property type="match status" value="1"/>
</dbReference>
<feature type="domain" description="Peptidase S1" evidence="10">
    <location>
        <begin position="235"/>
        <end position="468"/>
    </location>
</feature>
<accession>A0A3B1JIJ8</accession>
<dbReference type="PRINTS" id="PR00722">
    <property type="entry name" value="CHYMOTRYPSIN"/>
</dbReference>
<dbReference type="InterPro" id="IPR043504">
    <property type="entry name" value="Peptidase_S1_PA_chymotrypsin"/>
</dbReference>
<reference evidence="12" key="3">
    <citation type="submission" date="2025-08" db="UniProtKB">
        <authorList>
            <consortium name="Ensembl"/>
        </authorList>
    </citation>
    <scope>IDENTIFICATION</scope>
</reference>
<keyword evidence="1 7" id="KW-0645">Protease</keyword>
<reference evidence="12" key="4">
    <citation type="submission" date="2025-09" db="UniProtKB">
        <authorList>
            <consortium name="Ensembl"/>
        </authorList>
    </citation>
    <scope>IDENTIFICATION</scope>
</reference>
<dbReference type="GeneID" id="103040418"/>
<dbReference type="Pfam" id="PF15494">
    <property type="entry name" value="SRCR_2"/>
    <property type="match status" value="1"/>
</dbReference>
<evidence type="ECO:0000256" key="2">
    <source>
        <dbReference type="ARBA" id="ARBA00022801"/>
    </source>
</evidence>
<dbReference type="InterPro" id="IPR018114">
    <property type="entry name" value="TRYPSIN_HIS"/>
</dbReference>